<keyword evidence="3" id="KW-1185">Reference proteome</keyword>
<dbReference type="AlphaFoldDB" id="A0A9D4CTD1"/>
<evidence type="ECO:0008006" key="4">
    <source>
        <dbReference type="Google" id="ProtNLM"/>
    </source>
</evidence>
<reference evidence="2" key="2">
    <citation type="submission" date="2020-11" db="EMBL/GenBank/DDBJ databases">
        <authorList>
            <person name="McCartney M.A."/>
            <person name="Auch B."/>
            <person name="Kono T."/>
            <person name="Mallez S."/>
            <person name="Becker A."/>
            <person name="Gohl D.M."/>
            <person name="Silverstein K.A.T."/>
            <person name="Koren S."/>
            <person name="Bechman K.B."/>
            <person name="Herman A."/>
            <person name="Abrahante J.E."/>
            <person name="Garbe J."/>
        </authorList>
    </citation>
    <scope>NUCLEOTIDE SEQUENCE</scope>
    <source>
        <strain evidence="2">Duluth1</strain>
        <tissue evidence="2">Whole animal</tissue>
    </source>
</reference>
<organism evidence="2 3">
    <name type="scientific">Dreissena polymorpha</name>
    <name type="common">Zebra mussel</name>
    <name type="synonym">Mytilus polymorpha</name>
    <dbReference type="NCBI Taxonomy" id="45954"/>
    <lineage>
        <taxon>Eukaryota</taxon>
        <taxon>Metazoa</taxon>
        <taxon>Spiralia</taxon>
        <taxon>Lophotrochozoa</taxon>
        <taxon>Mollusca</taxon>
        <taxon>Bivalvia</taxon>
        <taxon>Autobranchia</taxon>
        <taxon>Heteroconchia</taxon>
        <taxon>Euheterodonta</taxon>
        <taxon>Imparidentia</taxon>
        <taxon>Neoheterodontei</taxon>
        <taxon>Myida</taxon>
        <taxon>Dreissenoidea</taxon>
        <taxon>Dreissenidae</taxon>
        <taxon>Dreissena</taxon>
    </lineage>
</organism>
<sequence length="173" mass="19966">MSIWRFGYGNILLRSSLFLDACSTPNTYSGVVDHERAGPSIPVTWKGVLHAGRIGCQTPPLAVISHRFRGSEFKHMGWRICFNTGETELQQIKWVVDITDMMAECPMAIMRLPKIRQAVVASPEPMLWFSKIRMELEILYLDLWNRCTKCSSEKRVVDEYNDILQEIERRMGN</sequence>
<evidence type="ECO:0000256" key="1">
    <source>
        <dbReference type="SAM" id="SignalP"/>
    </source>
</evidence>
<name>A0A9D4CTD1_DREPO</name>
<reference evidence="2" key="1">
    <citation type="journal article" date="2019" name="bioRxiv">
        <title>The Genome of the Zebra Mussel, Dreissena polymorpha: A Resource for Invasive Species Research.</title>
        <authorList>
            <person name="McCartney M.A."/>
            <person name="Auch B."/>
            <person name="Kono T."/>
            <person name="Mallez S."/>
            <person name="Zhang Y."/>
            <person name="Obille A."/>
            <person name="Becker A."/>
            <person name="Abrahante J.E."/>
            <person name="Garbe J."/>
            <person name="Badalamenti J.P."/>
            <person name="Herman A."/>
            <person name="Mangelson H."/>
            <person name="Liachko I."/>
            <person name="Sullivan S."/>
            <person name="Sone E.D."/>
            <person name="Koren S."/>
            <person name="Silverstein K.A.T."/>
            <person name="Beckman K.B."/>
            <person name="Gohl D.M."/>
        </authorList>
    </citation>
    <scope>NUCLEOTIDE SEQUENCE</scope>
    <source>
        <strain evidence="2">Duluth1</strain>
        <tissue evidence="2">Whole animal</tissue>
    </source>
</reference>
<proteinExistence type="predicted"/>
<accession>A0A9D4CTD1</accession>
<keyword evidence="1" id="KW-0732">Signal</keyword>
<dbReference type="Proteomes" id="UP000828390">
    <property type="component" value="Unassembled WGS sequence"/>
</dbReference>
<feature type="signal peptide" evidence="1">
    <location>
        <begin position="1"/>
        <end position="21"/>
    </location>
</feature>
<evidence type="ECO:0000313" key="2">
    <source>
        <dbReference type="EMBL" id="KAH3733081.1"/>
    </source>
</evidence>
<protein>
    <recommendedName>
        <fullName evidence="4">Gamma-glutamylcyclotransferase</fullName>
    </recommendedName>
</protein>
<evidence type="ECO:0000313" key="3">
    <source>
        <dbReference type="Proteomes" id="UP000828390"/>
    </source>
</evidence>
<dbReference type="EMBL" id="JAIWYP010000011">
    <property type="protein sequence ID" value="KAH3733081.1"/>
    <property type="molecule type" value="Genomic_DNA"/>
</dbReference>
<comment type="caution">
    <text evidence="2">The sequence shown here is derived from an EMBL/GenBank/DDBJ whole genome shotgun (WGS) entry which is preliminary data.</text>
</comment>
<feature type="chain" id="PRO_5038342750" description="Gamma-glutamylcyclotransferase" evidence="1">
    <location>
        <begin position="22"/>
        <end position="173"/>
    </location>
</feature>
<gene>
    <name evidence="2" type="ORF">DPMN_039505</name>
</gene>